<dbReference type="InterPro" id="IPR036259">
    <property type="entry name" value="MFS_trans_sf"/>
</dbReference>
<dbReference type="EMBL" id="FZOU01000010">
    <property type="protein sequence ID" value="SNT37755.1"/>
    <property type="molecule type" value="Genomic_DNA"/>
</dbReference>
<dbReference type="NCBIfam" id="TIGR00710">
    <property type="entry name" value="efflux_Bcr_CflA"/>
    <property type="match status" value="1"/>
</dbReference>
<feature type="transmembrane region" description="Helical" evidence="8">
    <location>
        <begin position="282"/>
        <end position="300"/>
    </location>
</feature>
<gene>
    <name evidence="10" type="ORF">SAMN05421770_1105</name>
</gene>
<keyword evidence="11" id="KW-1185">Reference proteome</keyword>
<dbReference type="InterPro" id="IPR005829">
    <property type="entry name" value="Sugar_transporter_CS"/>
</dbReference>
<dbReference type="PROSITE" id="PS50850">
    <property type="entry name" value="MFS"/>
    <property type="match status" value="1"/>
</dbReference>
<evidence type="ECO:0000256" key="7">
    <source>
        <dbReference type="ARBA" id="ARBA00023136"/>
    </source>
</evidence>
<feature type="transmembrane region" description="Helical" evidence="8">
    <location>
        <begin position="375"/>
        <end position="393"/>
    </location>
</feature>
<evidence type="ECO:0000256" key="5">
    <source>
        <dbReference type="ARBA" id="ARBA00022692"/>
    </source>
</evidence>
<comment type="subcellular location">
    <subcellularLocation>
        <location evidence="1">Cell membrane</location>
        <topology evidence="1">Multi-pass membrane protein</topology>
    </subcellularLocation>
</comment>
<evidence type="ECO:0000313" key="10">
    <source>
        <dbReference type="EMBL" id="SNT37755.1"/>
    </source>
</evidence>
<keyword evidence="5 8" id="KW-0812">Transmembrane</keyword>
<feature type="transmembrane region" description="Helical" evidence="8">
    <location>
        <begin position="212"/>
        <end position="230"/>
    </location>
</feature>
<feature type="transmembrane region" description="Helical" evidence="8">
    <location>
        <begin position="74"/>
        <end position="93"/>
    </location>
</feature>
<evidence type="ECO:0000256" key="6">
    <source>
        <dbReference type="ARBA" id="ARBA00022989"/>
    </source>
</evidence>
<evidence type="ECO:0000256" key="8">
    <source>
        <dbReference type="SAM" id="Phobius"/>
    </source>
</evidence>
<comment type="similarity">
    <text evidence="2">Belongs to the major facilitator superfamily. Bcr/CmlA family.</text>
</comment>
<proteinExistence type="inferred from homology"/>
<keyword evidence="3" id="KW-0813">Transport</keyword>
<dbReference type="Pfam" id="PF07690">
    <property type="entry name" value="MFS_1"/>
    <property type="match status" value="1"/>
</dbReference>
<feature type="transmembrane region" description="Helical" evidence="8">
    <location>
        <begin position="306"/>
        <end position="331"/>
    </location>
</feature>
<dbReference type="GO" id="GO:1990961">
    <property type="term" value="P:xenobiotic detoxification by transmembrane export across the plasma membrane"/>
    <property type="evidence" value="ECO:0007669"/>
    <property type="project" value="InterPro"/>
</dbReference>
<dbReference type="SUPFAM" id="SSF103473">
    <property type="entry name" value="MFS general substrate transporter"/>
    <property type="match status" value="1"/>
</dbReference>
<feature type="transmembrane region" description="Helical" evidence="8">
    <location>
        <begin position="38"/>
        <end position="62"/>
    </location>
</feature>
<dbReference type="CDD" id="cd17320">
    <property type="entry name" value="MFS_MdfA_MDR_like"/>
    <property type="match status" value="1"/>
</dbReference>
<evidence type="ECO:0000256" key="4">
    <source>
        <dbReference type="ARBA" id="ARBA00022475"/>
    </source>
</evidence>
<protein>
    <submittedName>
        <fullName evidence="10">MFS transporter, DHA1 family, bicyclomycin/chloramphenicol resistance protein</fullName>
    </submittedName>
</protein>
<accession>A0A239M4Y1</accession>
<feature type="transmembrane region" description="Helical" evidence="8">
    <location>
        <begin position="141"/>
        <end position="160"/>
    </location>
</feature>
<dbReference type="Gene3D" id="1.20.1720.10">
    <property type="entry name" value="Multidrug resistance protein D"/>
    <property type="match status" value="1"/>
</dbReference>
<dbReference type="GO" id="GO:0042910">
    <property type="term" value="F:xenobiotic transmembrane transporter activity"/>
    <property type="evidence" value="ECO:0007669"/>
    <property type="project" value="InterPro"/>
</dbReference>
<dbReference type="PANTHER" id="PTHR23502">
    <property type="entry name" value="MAJOR FACILITATOR SUPERFAMILY"/>
    <property type="match status" value="1"/>
</dbReference>
<dbReference type="Proteomes" id="UP000198356">
    <property type="component" value="Unassembled WGS sequence"/>
</dbReference>
<name>A0A239M4Y1_9BACT</name>
<evidence type="ECO:0000259" key="9">
    <source>
        <dbReference type="PROSITE" id="PS50850"/>
    </source>
</evidence>
<evidence type="ECO:0000313" key="11">
    <source>
        <dbReference type="Proteomes" id="UP000198356"/>
    </source>
</evidence>
<sequence>METQSARFTVLLGSIAALTSLSIDMTLPAAPAIEHSLGIAAGRAGLIMSVFLAGYAVTPLIGGPLADRFGRRPVLLTSLLLFAASTIACAASRSFTMLLAFRFAQGCASGVATTLPLAIVRDLLQGSEARRRISEIATSNSLMPIVAPIFGNGIMILGSWRILFNMQATFAVAMIAMLLLDFQESLPPARRQRLHPAQVLRSYGLLMRNRNFVGYSLIYAFNFVCIFSFISSSPLILMQRMAVQRSVYSLFFTLIAGGTILGSLTSGILSRCQRPPGQMISLGLWISFLASLAAAALQGMRLHQPAAIVAPAFLTLFGAGLSGPSVMLEALEPVPNLAGAGSGALRSILMIFGSGSSGLLAAYCARKPEHSEVAATLAMSGAGLASLVIYLGLLRGGRSSGRAAEGQKQATWKEQAPS</sequence>
<evidence type="ECO:0000256" key="3">
    <source>
        <dbReference type="ARBA" id="ARBA00022448"/>
    </source>
</evidence>
<dbReference type="AlphaFoldDB" id="A0A239M4Y1"/>
<dbReference type="InterPro" id="IPR020846">
    <property type="entry name" value="MFS_dom"/>
</dbReference>
<dbReference type="RefSeq" id="WP_176441870.1">
    <property type="nucleotide sequence ID" value="NZ_FZOU01000010.1"/>
</dbReference>
<dbReference type="PANTHER" id="PTHR23502:SF132">
    <property type="entry name" value="POLYAMINE TRANSPORTER 2-RELATED"/>
    <property type="match status" value="1"/>
</dbReference>
<reference evidence="10 11" key="1">
    <citation type="submission" date="2017-06" db="EMBL/GenBank/DDBJ databases">
        <authorList>
            <person name="Kim H.J."/>
            <person name="Triplett B.A."/>
        </authorList>
    </citation>
    <scope>NUCLEOTIDE SEQUENCE [LARGE SCALE GENOMIC DNA]</scope>
    <source>
        <strain evidence="10 11">DSM 18704</strain>
    </source>
</reference>
<feature type="transmembrane region" description="Helical" evidence="8">
    <location>
        <begin position="343"/>
        <end position="363"/>
    </location>
</feature>
<keyword evidence="4" id="KW-1003">Cell membrane</keyword>
<dbReference type="GO" id="GO:0005886">
    <property type="term" value="C:plasma membrane"/>
    <property type="evidence" value="ECO:0007669"/>
    <property type="project" value="UniProtKB-SubCell"/>
</dbReference>
<evidence type="ECO:0000256" key="2">
    <source>
        <dbReference type="ARBA" id="ARBA00006236"/>
    </source>
</evidence>
<dbReference type="PROSITE" id="PS00216">
    <property type="entry name" value="SUGAR_TRANSPORT_1"/>
    <property type="match status" value="1"/>
</dbReference>
<keyword evidence="7 8" id="KW-0472">Membrane</keyword>
<feature type="domain" description="Major facilitator superfamily (MFS) profile" evidence="9">
    <location>
        <begin position="8"/>
        <end position="398"/>
    </location>
</feature>
<organism evidence="10 11">
    <name type="scientific">Granulicella rosea</name>
    <dbReference type="NCBI Taxonomy" id="474952"/>
    <lineage>
        <taxon>Bacteria</taxon>
        <taxon>Pseudomonadati</taxon>
        <taxon>Acidobacteriota</taxon>
        <taxon>Terriglobia</taxon>
        <taxon>Terriglobales</taxon>
        <taxon>Acidobacteriaceae</taxon>
        <taxon>Granulicella</taxon>
    </lineage>
</organism>
<dbReference type="InterPro" id="IPR004812">
    <property type="entry name" value="Efflux_drug-R_Bcr/CmlA"/>
</dbReference>
<evidence type="ECO:0000256" key="1">
    <source>
        <dbReference type="ARBA" id="ARBA00004651"/>
    </source>
</evidence>
<keyword evidence="6 8" id="KW-1133">Transmembrane helix</keyword>
<dbReference type="InterPro" id="IPR011701">
    <property type="entry name" value="MFS"/>
</dbReference>
<feature type="transmembrane region" description="Helical" evidence="8">
    <location>
        <begin position="99"/>
        <end position="120"/>
    </location>
</feature>
<feature type="transmembrane region" description="Helical" evidence="8">
    <location>
        <begin position="250"/>
        <end position="270"/>
    </location>
</feature>